<evidence type="ECO:0000313" key="1">
    <source>
        <dbReference type="EMBL" id="CAK9007470.1"/>
    </source>
</evidence>
<evidence type="ECO:0000313" key="3">
    <source>
        <dbReference type="Proteomes" id="UP001642484"/>
    </source>
</evidence>
<dbReference type="InterPro" id="IPR057191">
    <property type="entry name" value="DUF7869"/>
</dbReference>
<keyword evidence="3" id="KW-1185">Reference proteome</keyword>
<protein>
    <submittedName>
        <fullName evidence="1">Uncharacterized protein</fullName>
    </submittedName>
</protein>
<proteinExistence type="predicted"/>
<organism evidence="1 3">
    <name type="scientific">Durusdinium trenchii</name>
    <dbReference type="NCBI Taxonomy" id="1381693"/>
    <lineage>
        <taxon>Eukaryota</taxon>
        <taxon>Sar</taxon>
        <taxon>Alveolata</taxon>
        <taxon>Dinophyceae</taxon>
        <taxon>Suessiales</taxon>
        <taxon>Symbiodiniaceae</taxon>
        <taxon>Durusdinium</taxon>
    </lineage>
</organism>
<reference evidence="1 3" key="1">
    <citation type="submission" date="2024-02" db="EMBL/GenBank/DDBJ databases">
        <authorList>
            <person name="Chen Y."/>
            <person name="Shah S."/>
            <person name="Dougan E. K."/>
            <person name="Thang M."/>
            <person name="Chan C."/>
        </authorList>
    </citation>
    <scope>NUCLEOTIDE SEQUENCE [LARGE SCALE GENOMIC DNA]</scope>
</reference>
<name>A0ABP0IZE6_9DINO</name>
<dbReference type="GO" id="GO:0008168">
    <property type="term" value="F:methyltransferase activity"/>
    <property type="evidence" value="ECO:0007669"/>
    <property type="project" value="UniProtKB-KW"/>
</dbReference>
<sequence>MVSHVLALSDDELGDPPCPGLVPVKPGAALAVAPVVDRKRKRNDVDVALLESQVRQRLRHIVDSSCICSRKSKTKPGARNCFVPFREKSLFQAVLACRLELRKMNKEDSDRKAFHILGQRDPLTDPAADEQKPPKGLRFFRQQVCFGGLAKLLGLGSGRARRLRSAALKREDCPLDGRLAKTRPHGKIGLASYKRGLIFDFLTKIYLKHSEPAPECNSASKQPEEKVLQFRRACRRGKRPRREQKKDRSEWNPDAAELRMLPPGTYKDYLRLFHSDHPDTSVSFKLFTRVWEESFSHLRIRQAGSQATCTTCLKHKAIMKRLSSNQAALMGQAQLWGAHMKKQFSDREVYWNHRAISRLGCDAAGLPSLTLIVDSMDHAKWSVPRTAVMAAKQFNSVVRPHLECCTVICHGHLLCIAFAEHHIIKGADFTCELLCFVFHMLTQAGLDLRTYEVCVQSDNCSKETKNNSVCRLLSYLTSRRAIRCARMHHCMTGHSHEDIDAFFSLLASFLATKHELHCPQQFMAALDEYLSNDSVRPLEKQRSVLKVEAVRDWIL</sequence>
<comment type="caution">
    <text evidence="1">The sequence shown here is derived from an EMBL/GenBank/DDBJ whole genome shotgun (WGS) entry which is preliminary data.</text>
</comment>
<gene>
    <name evidence="1" type="ORF">CCMP2556_LOCUS8854</name>
    <name evidence="2" type="ORF">CCMP2556_LOCUS9394</name>
</gene>
<dbReference type="GO" id="GO:0032259">
    <property type="term" value="P:methylation"/>
    <property type="evidence" value="ECO:0007669"/>
    <property type="project" value="UniProtKB-KW"/>
</dbReference>
<dbReference type="EMBL" id="CAXAMN010004058">
    <property type="protein sequence ID" value="CAK9007470.1"/>
    <property type="molecule type" value="Genomic_DNA"/>
</dbReference>
<dbReference type="PANTHER" id="PTHR33153">
    <property type="entry name" value="MYND-TYPE DOMAIN-CONTAINING PROTEIN"/>
    <property type="match status" value="1"/>
</dbReference>
<dbReference type="Pfam" id="PF25273">
    <property type="entry name" value="DUF7869"/>
    <property type="match status" value="1"/>
</dbReference>
<dbReference type="EMBL" id="CAXAMN010004358">
    <property type="protein sequence ID" value="CAK9008794.1"/>
    <property type="molecule type" value="Genomic_DNA"/>
</dbReference>
<dbReference type="Proteomes" id="UP001642484">
    <property type="component" value="Unassembled WGS sequence"/>
</dbReference>
<dbReference type="PANTHER" id="PTHR33153:SF3">
    <property type="entry name" value="TRAFFICKING PROTEIN PARTICLE COMPLEX SUBUNIT 11 DOMAIN-CONTAINING PROTEIN"/>
    <property type="match status" value="1"/>
</dbReference>
<evidence type="ECO:0000313" key="2">
    <source>
        <dbReference type="EMBL" id="CAK9008794.1"/>
    </source>
</evidence>
<accession>A0ABP0IZE6</accession>